<keyword evidence="3" id="KW-1185">Reference proteome</keyword>
<sequence>MDDIIELVAKAVNIGGQEAIICLLLGFIFYLLVTLNNLNKKLDEKDEAFNRLVQESNENSKEMTKALSELRVTISEINGKLST</sequence>
<gene>
    <name evidence="2" type="ORF">D3W54_16025</name>
</gene>
<organism evidence="2 3">
    <name type="scientific">Komagataeibacter medellinensis</name>
    <dbReference type="NCBI Taxonomy" id="1177712"/>
    <lineage>
        <taxon>Bacteria</taxon>
        <taxon>Pseudomonadati</taxon>
        <taxon>Pseudomonadota</taxon>
        <taxon>Alphaproteobacteria</taxon>
        <taxon>Acetobacterales</taxon>
        <taxon>Acetobacteraceae</taxon>
        <taxon>Komagataeibacter</taxon>
    </lineage>
</organism>
<keyword evidence="2" id="KW-0614">Plasmid</keyword>
<evidence type="ECO:0000256" key="1">
    <source>
        <dbReference type="SAM" id="Phobius"/>
    </source>
</evidence>
<dbReference type="RefSeq" id="WP_153467097.1">
    <property type="nucleotide sequence ID" value="NZ_CM018730.1"/>
</dbReference>
<evidence type="ECO:0000313" key="2">
    <source>
        <dbReference type="EMBL" id="KAB8122216.1"/>
    </source>
</evidence>
<proteinExistence type="predicted"/>
<accession>A0ABQ6VQR0</accession>
<name>A0ABQ6VQR0_9PROT</name>
<evidence type="ECO:0000313" key="3">
    <source>
        <dbReference type="Proteomes" id="UP000427842"/>
    </source>
</evidence>
<keyword evidence="1" id="KW-1133">Transmembrane helix</keyword>
<comment type="caution">
    <text evidence="2">The sequence shown here is derived from an EMBL/GenBank/DDBJ whole genome shotgun (WGS) entry which is preliminary data.</text>
</comment>
<keyword evidence="1" id="KW-0812">Transmembrane</keyword>
<dbReference type="Proteomes" id="UP000427842">
    <property type="component" value="Unassembled WGS sequence"/>
</dbReference>
<reference evidence="2 3" key="1">
    <citation type="submission" date="2018-09" db="EMBL/GenBank/DDBJ databases">
        <title>Genome sequence and characterization of the bcs clusters for the production of nanocellulose from the low pH resistant strain Komagataeibacter medellinensis ID13488.</title>
        <authorList>
            <person name="Hernandez-Arriaga A.M."/>
            <person name="Del Cerro C."/>
            <person name="Urbina L."/>
            <person name="Eceiza A."/>
            <person name="Retegi A."/>
            <person name="Prieto M.A."/>
        </authorList>
    </citation>
    <scope>NUCLEOTIDE SEQUENCE [LARGE SCALE GENOMIC DNA]</scope>
    <source>
        <strain evidence="2 3">ID13488</strain>
        <plasmid evidence="2">pKM01</plasmid>
    </source>
</reference>
<keyword evidence="1" id="KW-0472">Membrane</keyword>
<dbReference type="EMBL" id="QYAZ01000004">
    <property type="protein sequence ID" value="KAB8122216.1"/>
    <property type="molecule type" value="Genomic_DNA"/>
</dbReference>
<geneLocation type="plasmid" evidence="2">
    <name>pKM01</name>
</geneLocation>
<protein>
    <submittedName>
        <fullName evidence="2">Uncharacterized protein</fullName>
    </submittedName>
</protein>
<feature type="transmembrane region" description="Helical" evidence="1">
    <location>
        <begin position="12"/>
        <end position="33"/>
    </location>
</feature>